<dbReference type="RefSeq" id="WP_310548169.1">
    <property type="nucleotide sequence ID" value="NZ_JAVKGR010000005.1"/>
</dbReference>
<keyword evidence="1 3" id="KW-0560">Oxidoreductase</keyword>
<dbReference type="PANTHER" id="PTHR43539">
    <property type="entry name" value="FLAVIN-BINDING MONOOXYGENASE-LIKE PROTEIN (AFU_ORTHOLOGUE AFUA_4G09220)"/>
    <property type="match status" value="1"/>
</dbReference>
<evidence type="ECO:0000256" key="1">
    <source>
        <dbReference type="ARBA" id="ARBA00023002"/>
    </source>
</evidence>
<reference evidence="3 4" key="1">
    <citation type="submission" date="2023-09" db="EMBL/GenBank/DDBJ databases">
        <title>Description of three actinobacteria isolated from air of manufacturing shop in a pharmaceutical factory.</title>
        <authorList>
            <person name="Zhang D.-F."/>
        </authorList>
    </citation>
    <scope>NUCLEOTIDE SEQUENCE [LARGE SCALE GENOMIC DNA]</scope>
    <source>
        <strain evidence="3 4">LY-0111</strain>
    </source>
</reference>
<accession>A0ABU2DRP1</accession>
<dbReference type="Gene3D" id="3.10.450.50">
    <property type="match status" value="1"/>
</dbReference>
<dbReference type="SUPFAM" id="SSF54427">
    <property type="entry name" value="NTF2-like"/>
    <property type="match status" value="1"/>
</dbReference>
<dbReference type="SUPFAM" id="SSF51905">
    <property type="entry name" value="FAD/NAD(P)-binding domain"/>
    <property type="match status" value="2"/>
</dbReference>
<feature type="compositionally biased region" description="Basic and acidic residues" evidence="2">
    <location>
        <begin position="21"/>
        <end position="31"/>
    </location>
</feature>
<dbReference type="InterPro" id="IPR032710">
    <property type="entry name" value="NTF2-like_dom_sf"/>
</dbReference>
<feature type="region of interest" description="Disordered" evidence="2">
    <location>
        <begin position="21"/>
        <end position="44"/>
    </location>
</feature>
<dbReference type="EC" id="1.14.13.-" evidence="3"/>
<dbReference type="GO" id="GO:0016491">
    <property type="term" value="F:oxidoreductase activity"/>
    <property type="evidence" value="ECO:0007669"/>
    <property type="project" value="UniProtKB-KW"/>
</dbReference>
<evidence type="ECO:0000313" key="3">
    <source>
        <dbReference type="EMBL" id="MDR8019175.1"/>
    </source>
</evidence>
<dbReference type="InterPro" id="IPR050982">
    <property type="entry name" value="Auxin_biosynth/cation_transpt"/>
</dbReference>
<comment type="caution">
    <text evidence="3">The sequence shown here is derived from an EMBL/GenBank/DDBJ whole genome shotgun (WGS) entry which is preliminary data.</text>
</comment>
<protein>
    <submittedName>
        <fullName evidence="3">NAD(P)/FAD-dependent oxidoreductase</fullName>
        <ecNumber evidence="3">1.14.13.-</ecNumber>
    </submittedName>
</protein>
<dbReference type="InterPro" id="IPR036188">
    <property type="entry name" value="FAD/NAD-bd_sf"/>
</dbReference>
<dbReference type="Gene3D" id="3.50.50.60">
    <property type="entry name" value="FAD/NAD(P)-binding domain"/>
    <property type="match status" value="2"/>
</dbReference>
<dbReference type="Proteomes" id="UP001251870">
    <property type="component" value="Unassembled WGS sequence"/>
</dbReference>
<sequence length="634" mass="70154">MTMNTHAGHSLAAEAAIGEHAGADHPPRGEDALGAEKPSPEAAQTAGTWLDDFASALAAADVERVLACFEPAGFWRDFVAFSWNLHTAEGHEGIGQLVEATAASTQAHSWRLSEPPSIDDDGVILAWLEFRTAVGYGQAVVRLREGKAWTLLTMLDGLIGHEEPTGRRRPRGVTHQITPGRRTWAEQRRDREEALGDTEQPYALIVGGGQGGIGLASRMHHLGVPTLVVDRYDAPGDAWRNRYKSLHLHDPVWYDHLPYLKFPDTWPVFPSKDKVADWLKHYVDIMEIPYWAKTTCRSASWDETTGRWQVELARDGQQITLYPTQLIFALGVSGYPQIPELPGQDRFAGEQHHSSEHPGGEAYRGQRAVVIGSNNSAHDICASLWEHGAEVTMVQRSSTHISRSESLMDLALGPLYSEAALEAGIDTDRADRLFASWPYRLLPEVQRPAFAEMKRRDADFYAALERAGFALDFGEDDSGLFLKYLRRGSGYYIDVGASQLIIDQQVGLVSGQVDHLTEDAVALADGTELAADLVVYATGYGSMNQWLADLISPETADAVGKCWGYGSETTRDPGPWEGELRNMWKPTNVTNLWLHGGNLHQSRHYSKYLALQLKARYEGLDTPVYALQESHHTA</sequence>
<proteinExistence type="predicted"/>
<gene>
    <name evidence="3" type="ORF">RIL96_06310</name>
</gene>
<dbReference type="EMBL" id="JAVKGR010000005">
    <property type="protein sequence ID" value="MDR8019175.1"/>
    <property type="molecule type" value="Genomic_DNA"/>
</dbReference>
<dbReference type="Pfam" id="PF13738">
    <property type="entry name" value="Pyr_redox_3"/>
    <property type="match status" value="1"/>
</dbReference>
<evidence type="ECO:0000256" key="2">
    <source>
        <dbReference type="SAM" id="MobiDB-lite"/>
    </source>
</evidence>
<name>A0ABU2DRP1_9MICC</name>
<keyword evidence="4" id="KW-1185">Reference proteome</keyword>
<organism evidence="3 4">
    <name type="scientific">Nesterenkonia aerolata</name>
    <dbReference type="NCBI Taxonomy" id="3074079"/>
    <lineage>
        <taxon>Bacteria</taxon>
        <taxon>Bacillati</taxon>
        <taxon>Actinomycetota</taxon>
        <taxon>Actinomycetes</taxon>
        <taxon>Micrococcales</taxon>
        <taxon>Micrococcaceae</taxon>
        <taxon>Nesterenkonia</taxon>
    </lineage>
</organism>
<evidence type="ECO:0000313" key="4">
    <source>
        <dbReference type="Proteomes" id="UP001251870"/>
    </source>
</evidence>
<dbReference type="PANTHER" id="PTHR43539:SF68">
    <property type="entry name" value="FLAVIN-BINDING MONOOXYGENASE-LIKE PROTEIN (AFU_ORTHOLOGUE AFUA_4G09220)"/>
    <property type="match status" value="1"/>
</dbReference>